<reference evidence="3" key="1">
    <citation type="submission" date="2018-12" db="EMBL/GenBank/DDBJ databases">
        <title>The complete genome of Metarhizium rileyi, a key fungal pathogen of Lepidoptera.</title>
        <authorList>
            <person name="Binneck E."/>
            <person name="Lastra C.C.L."/>
            <person name="Sosa-Gomez D.R."/>
        </authorList>
    </citation>
    <scope>NUCLEOTIDE SEQUENCE [LARGE SCALE GENOMIC DNA]</scope>
    <source>
        <strain evidence="3">Cep018-CH2</strain>
    </source>
</reference>
<feature type="region of interest" description="Disordered" evidence="1">
    <location>
        <begin position="1"/>
        <end position="40"/>
    </location>
</feature>
<dbReference type="Proteomes" id="UP000317257">
    <property type="component" value="Unassembled WGS sequence"/>
</dbReference>
<feature type="compositionally biased region" description="Low complexity" evidence="1">
    <location>
        <begin position="9"/>
        <end position="19"/>
    </location>
</feature>
<dbReference type="EMBL" id="SBHS01000047">
    <property type="protein sequence ID" value="TWU71336.1"/>
    <property type="molecule type" value="Genomic_DNA"/>
</dbReference>
<proteinExistence type="predicted"/>
<comment type="caution">
    <text evidence="2">The sequence shown here is derived from an EMBL/GenBank/DDBJ whole genome shotgun (WGS) entry which is preliminary data.</text>
</comment>
<name>A0A5C6G657_METRR</name>
<feature type="region of interest" description="Disordered" evidence="1">
    <location>
        <begin position="69"/>
        <end position="94"/>
    </location>
</feature>
<accession>A0A5C6G657</accession>
<feature type="compositionally biased region" description="Basic and acidic residues" evidence="1">
    <location>
        <begin position="84"/>
        <end position="94"/>
    </location>
</feature>
<evidence type="ECO:0000256" key="1">
    <source>
        <dbReference type="SAM" id="MobiDB-lite"/>
    </source>
</evidence>
<protein>
    <submittedName>
        <fullName evidence="2">Uncharacterized protein</fullName>
    </submittedName>
</protein>
<evidence type="ECO:0000313" key="3">
    <source>
        <dbReference type="Proteomes" id="UP000317257"/>
    </source>
</evidence>
<organism evidence="2 3">
    <name type="scientific">Metarhizium rileyi (strain RCEF 4871)</name>
    <name type="common">Nomuraea rileyi</name>
    <dbReference type="NCBI Taxonomy" id="1649241"/>
    <lineage>
        <taxon>Eukaryota</taxon>
        <taxon>Fungi</taxon>
        <taxon>Dikarya</taxon>
        <taxon>Ascomycota</taxon>
        <taxon>Pezizomycotina</taxon>
        <taxon>Sordariomycetes</taxon>
        <taxon>Hypocreomycetidae</taxon>
        <taxon>Hypocreales</taxon>
        <taxon>Clavicipitaceae</taxon>
        <taxon>Metarhizium</taxon>
    </lineage>
</organism>
<sequence length="94" mass="10462">MPEKTKNKASPAAQESSSQQHDEKSGRRTDAEASLAAEGRSLQRINRQRHGLGFAIYADFISTRVQQCVSETGGPQQQQQVVEFDEKKKKKEAS</sequence>
<dbReference type="AlphaFoldDB" id="A0A5C6G657"/>
<evidence type="ECO:0000313" key="2">
    <source>
        <dbReference type="EMBL" id="TWU71336.1"/>
    </source>
</evidence>
<gene>
    <name evidence="2" type="ORF">ED733_001957</name>
</gene>
<feature type="compositionally biased region" description="Basic and acidic residues" evidence="1">
    <location>
        <begin position="20"/>
        <end position="31"/>
    </location>
</feature>